<keyword evidence="3" id="KW-1185">Reference proteome</keyword>
<dbReference type="AlphaFoldDB" id="A0A816HQQ3"/>
<name>A0A816HQQ3_9BILA</name>
<organism evidence="1 3">
    <name type="scientific">Didymodactylos carnosus</name>
    <dbReference type="NCBI Taxonomy" id="1234261"/>
    <lineage>
        <taxon>Eukaryota</taxon>
        <taxon>Metazoa</taxon>
        <taxon>Spiralia</taxon>
        <taxon>Gnathifera</taxon>
        <taxon>Rotifera</taxon>
        <taxon>Eurotatoria</taxon>
        <taxon>Bdelloidea</taxon>
        <taxon>Philodinida</taxon>
        <taxon>Philodinidae</taxon>
        <taxon>Didymodactylos</taxon>
    </lineage>
</organism>
<gene>
    <name evidence="1" type="ORF">GPM918_LOCUS46855</name>
    <name evidence="2" type="ORF">SRO942_LOCUS28625</name>
</gene>
<dbReference type="Proteomes" id="UP000681722">
    <property type="component" value="Unassembled WGS sequence"/>
</dbReference>
<dbReference type="OrthoDB" id="289038at2759"/>
<proteinExistence type="predicted"/>
<dbReference type="Proteomes" id="UP000663829">
    <property type="component" value="Unassembled WGS sequence"/>
</dbReference>
<feature type="non-terminal residue" evidence="1">
    <location>
        <position position="1"/>
    </location>
</feature>
<comment type="caution">
    <text evidence="1">The sequence shown here is derived from an EMBL/GenBank/DDBJ whole genome shotgun (WGS) entry which is preliminary data.</text>
</comment>
<dbReference type="EMBL" id="CAJNOQ010077578">
    <property type="protein sequence ID" value="CAF1690308.1"/>
    <property type="molecule type" value="Genomic_DNA"/>
</dbReference>
<evidence type="ECO:0000313" key="3">
    <source>
        <dbReference type="Proteomes" id="UP000663829"/>
    </source>
</evidence>
<sequence>DWERETPIKFNDYFEFPRELNMEPYTVQGLAKAEGIK</sequence>
<protein>
    <submittedName>
        <fullName evidence="1">Uncharacterized protein</fullName>
    </submittedName>
</protein>
<reference evidence="1" key="1">
    <citation type="submission" date="2021-02" db="EMBL/GenBank/DDBJ databases">
        <authorList>
            <person name="Nowell W R."/>
        </authorList>
    </citation>
    <scope>NUCLEOTIDE SEQUENCE</scope>
</reference>
<evidence type="ECO:0000313" key="2">
    <source>
        <dbReference type="EMBL" id="CAF4103526.1"/>
    </source>
</evidence>
<dbReference type="EMBL" id="CAJOBC010033896">
    <property type="protein sequence ID" value="CAF4103526.1"/>
    <property type="molecule type" value="Genomic_DNA"/>
</dbReference>
<evidence type="ECO:0000313" key="1">
    <source>
        <dbReference type="EMBL" id="CAF1690308.1"/>
    </source>
</evidence>
<accession>A0A816HQQ3</accession>